<dbReference type="EMBL" id="LQPI01000026">
    <property type="protein sequence ID" value="ORW23811.1"/>
    <property type="molecule type" value="Genomic_DNA"/>
</dbReference>
<dbReference type="Proteomes" id="UP000193108">
    <property type="component" value="Unassembled WGS sequence"/>
</dbReference>
<dbReference type="GO" id="GO:0003677">
    <property type="term" value="F:DNA binding"/>
    <property type="evidence" value="ECO:0007669"/>
    <property type="project" value="UniProtKB-UniRule"/>
</dbReference>
<evidence type="ECO:0000256" key="2">
    <source>
        <dbReference type="ARBA" id="ARBA00023125"/>
    </source>
</evidence>
<keyword evidence="1" id="KW-0805">Transcription regulation</keyword>
<keyword evidence="2 4" id="KW-0238">DNA-binding</keyword>
<dbReference type="InterPro" id="IPR036271">
    <property type="entry name" value="Tet_transcr_reg_TetR-rel_C_sf"/>
</dbReference>
<dbReference type="AlphaFoldDB" id="A0A1X1ZL25"/>
<dbReference type="Pfam" id="PF21993">
    <property type="entry name" value="TetR_C_13_2"/>
    <property type="match status" value="1"/>
</dbReference>
<reference evidence="6 7" key="1">
    <citation type="submission" date="2016-01" db="EMBL/GenBank/DDBJ databases">
        <title>The new phylogeny of the genus Mycobacterium.</title>
        <authorList>
            <person name="Tarcisio F."/>
            <person name="Conor M."/>
            <person name="Antonella G."/>
            <person name="Elisabetta G."/>
            <person name="Giulia F.S."/>
            <person name="Sara T."/>
            <person name="Anna F."/>
            <person name="Clotilde B."/>
            <person name="Roberto B."/>
            <person name="Veronica D.S."/>
            <person name="Fabio R."/>
            <person name="Monica P."/>
            <person name="Olivier J."/>
            <person name="Enrico T."/>
            <person name="Nicola S."/>
        </authorList>
    </citation>
    <scope>NUCLEOTIDE SEQUENCE [LARGE SCALE GENOMIC DNA]</scope>
    <source>
        <strain evidence="6 7">DSM 44164</strain>
    </source>
</reference>
<evidence type="ECO:0000256" key="1">
    <source>
        <dbReference type="ARBA" id="ARBA00023015"/>
    </source>
</evidence>
<dbReference type="PANTHER" id="PTHR47506">
    <property type="entry name" value="TRANSCRIPTIONAL REGULATORY PROTEIN"/>
    <property type="match status" value="1"/>
</dbReference>
<keyword evidence="7" id="KW-1185">Reference proteome</keyword>
<dbReference type="Pfam" id="PF00440">
    <property type="entry name" value="TetR_N"/>
    <property type="match status" value="1"/>
</dbReference>
<gene>
    <name evidence="6" type="ORF">AWC18_03725</name>
</gene>
<proteinExistence type="predicted"/>
<dbReference type="SUPFAM" id="SSF46689">
    <property type="entry name" value="Homeodomain-like"/>
    <property type="match status" value="1"/>
</dbReference>
<comment type="caution">
    <text evidence="6">The sequence shown here is derived from an EMBL/GenBank/DDBJ whole genome shotgun (WGS) entry which is preliminary data.</text>
</comment>
<evidence type="ECO:0000256" key="3">
    <source>
        <dbReference type="ARBA" id="ARBA00023163"/>
    </source>
</evidence>
<keyword evidence="3" id="KW-0804">Transcription</keyword>
<dbReference type="STRING" id="1782.AWC18_03725"/>
<protein>
    <submittedName>
        <fullName evidence="6">TetR family transcriptional regulator</fullName>
    </submittedName>
</protein>
<evidence type="ECO:0000259" key="5">
    <source>
        <dbReference type="PROSITE" id="PS50977"/>
    </source>
</evidence>
<dbReference type="InterPro" id="IPR001647">
    <property type="entry name" value="HTH_TetR"/>
</dbReference>
<dbReference type="SUPFAM" id="SSF48498">
    <property type="entry name" value="Tetracyclin repressor-like, C-terminal domain"/>
    <property type="match status" value="1"/>
</dbReference>
<accession>A0A1X1ZL25</accession>
<dbReference type="Gene3D" id="1.10.357.10">
    <property type="entry name" value="Tetracycline Repressor, domain 2"/>
    <property type="match status" value="1"/>
</dbReference>
<dbReference type="InterPro" id="IPR009057">
    <property type="entry name" value="Homeodomain-like_sf"/>
</dbReference>
<sequence>MPPRGETRRRMLDAAIVVMRERGAAGLSIDEVLARSGCPRGSVYHHFPGGRAELQRQTLEYAGDAYAGMIARAAAKGGSAAVISRVIAFWTTVLTESDFRAGCPVAAAAVNPAVGEDELAGRAAEIYLVWRDAVAAAYLAEGATAERAEVLANTAMSTLHGAITLCRITRSLGPLESVAGSLRALGASGA</sequence>
<feature type="domain" description="HTH tetR-type" evidence="5">
    <location>
        <begin position="5"/>
        <end position="65"/>
    </location>
</feature>
<evidence type="ECO:0000256" key="4">
    <source>
        <dbReference type="PROSITE-ProRule" id="PRU00335"/>
    </source>
</evidence>
<feature type="DNA-binding region" description="H-T-H motif" evidence="4">
    <location>
        <begin position="28"/>
        <end position="47"/>
    </location>
</feature>
<organism evidence="6 7">
    <name type="scientific">Mycolicibacter nonchromogenicus</name>
    <name type="common">Mycobacterium nonchromogenicum</name>
    <dbReference type="NCBI Taxonomy" id="1782"/>
    <lineage>
        <taxon>Bacteria</taxon>
        <taxon>Bacillati</taxon>
        <taxon>Actinomycetota</taxon>
        <taxon>Actinomycetes</taxon>
        <taxon>Mycobacteriales</taxon>
        <taxon>Mycobacteriaceae</taxon>
        <taxon>Mycolicibacter</taxon>
    </lineage>
</organism>
<evidence type="ECO:0000313" key="7">
    <source>
        <dbReference type="Proteomes" id="UP000193108"/>
    </source>
</evidence>
<name>A0A1X1ZL25_MYCNO</name>
<dbReference type="PANTHER" id="PTHR47506:SF3">
    <property type="entry name" value="HTH-TYPE TRANSCRIPTIONAL REGULATOR LMRA"/>
    <property type="match status" value="1"/>
</dbReference>
<dbReference type="PROSITE" id="PS50977">
    <property type="entry name" value="HTH_TETR_2"/>
    <property type="match status" value="1"/>
</dbReference>
<dbReference type="InterPro" id="IPR054156">
    <property type="entry name" value="YxaF_TetR_C"/>
</dbReference>
<evidence type="ECO:0000313" key="6">
    <source>
        <dbReference type="EMBL" id="ORW23811.1"/>
    </source>
</evidence>